<dbReference type="OrthoDB" id="1751426at2759"/>
<name>A0A2P5ECL6_TREOI</name>
<dbReference type="EMBL" id="JXTC01000181">
    <property type="protein sequence ID" value="PON83250.1"/>
    <property type="molecule type" value="Genomic_DNA"/>
</dbReference>
<protein>
    <recommendedName>
        <fullName evidence="3">Reverse transcriptase zinc-binding domain-containing protein</fullName>
    </recommendedName>
</protein>
<reference evidence="2" key="1">
    <citation type="submission" date="2016-06" db="EMBL/GenBank/DDBJ databases">
        <title>Parallel loss of symbiosis genes in relatives of nitrogen-fixing non-legume Parasponia.</title>
        <authorList>
            <person name="Van Velzen R."/>
            <person name="Holmer R."/>
            <person name="Bu F."/>
            <person name="Rutten L."/>
            <person name="Van Zeijl A."/>
            <person name="Liu W."/>
            <person name="Santuari L."/>
            <person name="Cao Q."/>
            <person name="Sharma T."/>
            <person name="Shen D."/>
            <person name="Roswanjaya Y."/>
            <person name="Wardhani T."/>
            <person name="Kalhor M.S."/>
            <person name="Jansen J."/>
            <person name="Van den Hoogen J."/>
            <person name="Gungor B."/>
            <person name="Hartog M."/>
            <person name="Hontelez J."/>
            <person name="Verver J."/>
            <person name="Yang W.-C."/>
            <person name="Schijlen E."/>
            <person name="Repin R."/>
            <person name="Schilthuizen M."/>
            <person name="Schranz E."/>
            <person name="Heidstra R."/>
            <person name="Miyata K."/>
            <person name="Fedorova E."/>
            <person name="Kohlen W."/>
            <person name="Bisseling T."/>
            <person name="Smit S."/>
            <person name="Geurts R."/>
        </authorList>
    </citation>
    <scope>NUCLEOTIDE SEQUENCE [LARGE SCALE GENOMIC DNA]</scope>
    <source>
        <strain evidence="2">cv. RG33-2</strain>
    </source>
</reference>
<evidence type="ECO:0000313" key="2">
    <source>
        <dbReference type="Proteomes" id="UP000237000"/>
    </source>
</evidence>
<keyword evidence="2" id="KW-1185">Reference proteome</keyword>
<evidence type="ECO:0008006" key="3">
    <source>
        <dbReference type="Google" id="ProtNLM"/>
    </source>
</evidence>
<dbReference type="Proteomes" id="UP000237000">
    <property type="component" value="Unassembled WGS sequence"/>
</dbReference>
<evidence type="ECO:0000313" key="1">
    <source>
        <dbReference type="EMBL" id="PON83250.1"/>
    </source>
</evidence>
<organism evidence="1 2">
    <name type="scientific">Trema orientale</name>
    <name type="common">Charcoal tree</name>
    <name type="synonym">Celtis orientalis</name>
    <dbReference type="NCBI Taxonomy" id="63057"/>
    <lineage>
        <taxon>Eukaryota</taxon>
        <taxon>Viridiplantae</taxon>
        <taxon>Streptophyta</taxon>
        <taxon>Embryophyta</taxon>
        <taxon>Tracheophyta</taxon>
        <taxon>Spermatophyta</taxon>
        <taxon>Magnoliopsida</taxon>
        <taxon>eudicotyledons</taxon>
        <taxon>Gunneridae</taxon>
        <taxon>Pentapetalae</taxon>
        <taxon>rosids</taxon>
        <taxon>fabids</taxon>
        <taxon>Rosales</taxon>
        <taxon>Cannabaceae</taxon>
        <taxon>Trema</taxon>
    </lineage>
</organism>
<dbReference type="InParanoid" id="A0A2P5ECL6"/>
<accession>A0A2P5ECL6</accession>
<sequence length="127" mass="14898">MRLLSISYDPWVLFLPGFRPRPKVPGTSMNIIRMDELVTESEEWNRQLIQYLFDPRSVTAILKIPALQLQDDGSKKWLWALSSLGSFPVKSMYQKILFSQLGEPLHQDQLIWKAIWKANLHPRHKLL</sequence>
<comment type="caution">
    <text evidence="1">The sequence shown here is derived from an EMBL/GenBank/DDBJ whole genome shotgun (WGS) entry which is preliminary data.</text>
</comment>
<gene>
    <name evidence="1" type="ORF">TorRG33x02_209540</name>
</gene>
<dbReference type="AlphaFoldDB" id="A0A2P5ECL6"/>
<proteinExistence type="predicted"/>